<feature type="compositionally biased region" description="Low complexity" evidence="1">
    <location>
        <begin position="41"/>
        <end position="63"/>
    </location>
</feature>
<feature type="region of interest" description="Disordered" evidence="1">
    <location>
        <begin position="106"/>
        <end position="146"/>
    </location>
</feature>
<keyword evidence="3" id="KW-1185">Reference proteome</keyword>
<protein>
    <submittedName>
        <fullName evidence="2">Uncharacterized protein</fullName>
    </submittedName>
</protein>
<feature type="region of interest" description="Disordered" evidence="1">
    <location>
        <begin position="1"/>
        <end position="76"/>
    </location>
</feature>
<evidence type="ECO:0000313" key="2">
    <source>
        <dbReference type="EMBL" id="VDK45703.1"/>
    </source>
</evidence>
<evidence type="ECO:0000256" key="1">
    <source>
        <dbReference type="SAM" id="MobiDB-lite"/>
    </source>
</evidence>
<evidence type="ECO:0000313" key="3">
    <source>
        <dbReference type="Proteomes" id="UP000281553"/>
    </source>
</evidence>
<dbReference type="OrthoDB" id="6276172at2759"/>
<dbReference type="AlphaFoldDB" id="A0A3P6QSM3"/>
<dbReference type="Proteomes" id="UP000281553">
    <property type="component" value="Unassembled WGS sequence"/>
</dbReference>
<proteinExistence type="predicted"/>
<reference evidence="2 3" key="1">
    <citation type="submission" date="2018-11" db="EMBL/GenBank/DDBJ databases">
        <authorList>
            <consortium name="Pathogen Informatics"/>
        </authorList>
    </citation>
    <scope>NUCLEOTIDE SEQUENCE [LARGE SCALE GENOMIC DNA]</scope>
</reference>
<gene>
    <name evidence="2" type="ORF">DILT_LOCUS1512</name>
</gene>
<dbReference type="EMBL" id="UYRU01010546">
    <property type="protein sequence ID" value="VDK45703.1"/>
    <property type="molecule type" value="Genomic_DNA"/>
</dbReference>
<organism evidence="2 3">
    <name type="scientific">Dibothriocephalus latus</name>
    <name type="common">Fish tapeworm</name>
    <name type="synonym">Diphyllobothrium latum</name>
    <dbReference type="NCBI Taxonomy" id="60516"/>
    <lineage>
        <taxon>Eukaryota</taxon>
        <taxon>Metazoa</taxon>
        <taxon>Spiralia</taxon>
        <taxon>Lophotrochozoa</taxon>
        <taxon>Platyhelminthes</taxon>
        <taxon>Cestoda</taxon>
        <taxon>Eucestoda</taxon>
        <taxon>Diphyllobothriidea</taxon>
        <taxon>Diphyllobothriidae</taxon>
        <taxon>Dibothriocephalus</taxon>
    </lineage>
</organism>
<accession>A0A3P6QSM3</accession>
<sequence>MKCVWFANNRSGGSAANPRAGIGFQPRERRDQRAGLGSLETSSSAAASTPAVSAPVSRPPISAGPATVAASPAHQTDRLSAMKAAFAAQYQRRFISAGIEATRYTHPELLGQQDAASGENDQTFRAPPPPASTKPPDGKRKRSRWD</sequence>
<name>A0A3P6QSM3_DIBLA</name>